<proteinExistence type="predicted"/>
<dbReference type="SUPFAM" id="SSF51182">
    <property type="entry name" value="RmlC-like cupins"/>
    <property type="match status" value="1"/>
</dbReference>
<evidence type="ECO:0000313" key="3">
    <source>
        <dbReference type="EMBL" id="OBF25165.1"/>
    </source>
</evidence>
<dbReference type="Gene3D" id="2.60.120.10">
    <property type="entry name" value="Jelly Rolls"/>
    <property type="match status" value="1"/>
</dbReference>
<dbReference type="PANTHER" id="PTHR40943:SF1">
    <property type="entry name" value="CYTOPLASMIC PROTEIN"/>
    <property type="match status" value="1"/>
</dbReference>
<evidence type="ECO:0000259" key="1">
    <source>
        <dbReference type="Pfam" id="PF05899"/>
    </source>
</evidence>
<dbReference type="RefSeq" id="WP_064895150.1">
    <property type="nucleotide sequence ID" value="NZ_JACKVA010000014.1"/>
</dbReference>
<evidence type="ECO:0000313" key="6">
    <source>
        <dbReference type="Proteomes" id="UP000182227"/>
    </source>
</evidence>
<dbReference type="EMBL" id="CTEF01000005">
    <property type="protein sequence ID" value="CQD23254.1"/>
    <property type="molecule type" value="Genomic_DNA"/>
</dbReference>
<evidence type="ECO:0000313" key="2">
    <source>
        <dbReference type="EMBL" id="CQD23254.1"/>
    </source>
</evidence>
<dbReference type="PANTHER" id="PTHR40943">
    <property type="entry name" value="CYTOPLASMIC PROTEIN-RELATED"/>
    <property type="match status" value="1"/>
</dbReference>
<keyword evidence="7" id="KW-1185">Reference proteome</keyword>
<feature type="domain" description="(S)-ureidoglycine aminohydrolase cupin" evidence="1">
    <location>
        <begin position="47"/>
        <end position="117"/>
    </location>
</feature>
<reference evidence="4 7" key="2">
    <citation type="submission" date="2016-01" db="EMBL/GenBank/DDBJ databases">
        <title>The new phylogeny of the genus Mycobacterium.</title>
        <authorList>
            <person name="Tarcisio F."/>
            <person name="Conor M."/>
            <person name="Antonella G."/>
            <person name="Elisabetta G."/>
            <person name="Giulia F.S."/>
            <person name="Sara T."/>
            <person name="Anna F."/>
            <person name="Clotilde B."/>
            <person name="Roberto B."/>
            <person name="Veronica D.S."/>
            <person name="Fabio R."/>
            <person name="Monica P."/>
            <person name="Olivier J."/>
            <person name="Enrico T."/>
            <person name="Nicola S."/>
        </authorList>
    </citation>
    <scope>NUCLEOTIDE SEQUENCE [LARGE SCALE GENOMIC DNA]</scope>
    <source>
        <strain evidence="4 7">CCUG 50187</strain>
    </source>
</reference>
<sequence length="120" mass="12834">MTASSQSAAATVRIRDVEAIELEDWGPLPEATGEPMATEGKKLWTGDGITEVGIWKCAPGPSRWIFETNESITVLSGSMTATEDGGEPVEITAGDSAVFAKGWTGTWDIHDTVLKVYTVF</sequence>
<evidence type="ECO:0000313" key="4">
    <source>
        <dbReference type="EMBL" id="ORV23648.1"/>
    </source>
</evidence>
<dbReference type="InterPro" id="IPR008579">
    <property type="entry name" value="UGlyAH_Cupin_dom"/>
</dbReference>
<dbReference type="EMBL" id="LZHX01000030">
    <property type="protein sequence ID" value="OBF25165.1"/>
    <property type="molecule type" value="Genomic_DNA"/>
</dbReference>
<dbReference type="EMBL" id="LQOP01000023">
    <property type="protein sequence ID" value="ORV23648.1"/>
    <property type="molecule type" value="Genomic_DNA"/>
</dbReference>
<dbReference type="InterPro" id="IPR014710">
    <property type="entry name" value="RmlC-like_jellyroll"/>
</dbReference>
<gene>
    <name evidence="3" type="ORF">A5726_07990</name>
    <name evidence="4" type="ORF">AWB98_00060</name>
    <name evidence="2" type="ORF">BN970_05723</name>
</gene>
<dbReference type="AlphaFoldDB" id="A0A0U1DWV5"/>
<evidence type="ECO:0000313" key="5">
    <source>
        <dbReference type="Proteomes" id="UP000093779"/>
    </source>
</evidence>
<organism evidence="2 6">
    <name type="scientific">Mycolicibacterium conceptionense</name>
    <dbReference type="NCBI Taxonomy" id="451644"/>
    <lineage>
        <taxon>Bacteria</taxon>
        <taxon>Bacillati</taxon>
        <taxon>Actinomycetota</taxon>
        <taxon>Actinomycetes</taxon>
        <taxon>Mycobacteriales</taxon>
        <taxon>Mycobacteriaceae</taxon>
        <taxon>Mycolicibacterium</taxon>
    </lineage>
</organism>
<evidence type="ECO:0000313" key="7">
    <source>
        <dbReference type="Proteomes" id="UP000193811"/>
    </source>
</evidence>
<protein>
    <recommendedName>
        <fullName evidence="1">(S)-ureidoglycine aminohydrolase cupin domain-containing protein</fullName>
    </recommendedName>
</protein>
<name>A0A0U1DWV5_9MYCO</name>
<reference evidence="2 6" key="1">
    <citation type="submission" date="2015-03" db="EMBL/GenBank/DDBJ databases">
        <authorList>
            <person name="Murphy D."/>
        </authorList>
    </citation>
    <scope>NUCLEOTIDE SEQUENCE [LARGE SCALE GENOMIC DNA]</scope>
    <source>
        <strain evidence="2 6">D16</strain>
    </source>
</reference>
<dbReference type="Pfam" id="PF05899">
    <property type="entry name" value="Cupin_3"/>
    <property type="match status" value="1"/>
</dbReference>
<accession>A0A0U1DWV5</accession>
<dbReference type="Proteomes" id="UP000193811">
    <property type="component" value="Unassembled WGS sequence"/>
</dbReference>
<reference evidence="3 5" key="3">
    <citation type="submission" date="2016-06" db="EMBL/GenBank/DDBJ databases">
        <authorList>
            <person name="Kjaerup R.B."/>
            <person name="Dalgaard T.S."/>
            <person name="Juul-Madsen H.R."/>
        </authorList>
    </citation>
    <scope>NUCLEOTIDE SEQUENCE [LARGE SCALE GENOMIC DNA]</scope>
    <source>
        <strain evidence="3 5">ACS1953</strain>
    </source>
</reference>
<dbReference type="GeneID" id="44298307"/>
<dbReference type="Proteomes" id="UP000093779">
    <property type="component" value="Unassembled WGS sequence"/>
</dbReference>
<dbReference type="InterPro" id="IPR011051">
    <property type="entry name" value="RmlC_Cupin_sf"/>
</dbReference>
<dbReference type="Proteomes" id="UP000182227">
    <property type="component" value="Unassembled WGS sequence"/>
</dbReference>